<sequence>MTLNAKIRKTIQIFRENFPSELTALIEQGAGEISALNIVERALKPGDRAPDFTLKDYGYRERRLSDYLKGGPVVVTFYRGAWCPYCNLQLAAYNAHLDEIRAAGATLVAITPESPDGIQIFLDSEAPQDARGMITDAPDFDVLHDVGNMVAAEFGLTFKLPEAHRKLLAMMKMDIEKANGDDSYIFPDPATYIIGCDGTIVWAFVPNNYRKRAEAEDIINQLNQIKSQGEKI</sequence>
<dbReference type="GO" id="GO:0008379">
    <property type="term" value="F:thioredoxin peroxidase activity"/>
    <property type="evidence" value="ECO:0007669"/>
    <property type="project" value="TreeGrafter"/>
</dbReference>
<dbReference type="GO" id="GO:0045454">
    <property type="term" value="P:cell redox homeostasis"/>
    <property type="evidence" value="ECO:0007669"/>
    <property type="project" value="TreeGrafter"/>
</dbReference>
<comment type="catalytic activity">
    <reaction evidence="9">
        <text>a hydroperoxide + [thioredoxin]-dithiol = an alcohol + [thioredoxin]-disulfide + H2O</text>
        <dbReference type="Rhea" id="RHEA:62620"/>
        <dbReference type="Rhea" id="RHEA-COMP:10698"/>
        <dbReference type="Rhea" id="RHEA-COMP:10700"/>
        <dbReference type="ChEBI" id="CHEBI:15377"/>
        <dbReference type="ChEBI" id="CHEBI:29950"/>
        <dbReference type="ChEBI" id="CHEBI:30879"/>
        <dbReference type="ChEBI" id="CHEBI:35924"/>
        <dbReference type="ChEBI" id="CHEBI:50058"/>
        <dbReference type="EC" id="1.11.1.24"/>
    </reaction>
</comment>
<gene>
    <name evidence="11" type="ORF">MNBD_ALPHA02-364</name>
</gene>
<dbReference type="GO" id="GO:0034599">
    <property type="term" value="P:cellular response to oxidative stress"/>
    <property type="evidence" value="ECO:0007669"/>
    <property type="project" value="TreeGrafter"/>
</dbReference>
<dbReference type="CDD" id="cd02970">
    <property type="entry name" value="PRX_like2"/>
    <property type="match status" value="1"/>
</dbReference>
<dbReference type="EMBL" id="UOED01000070">
    <property type="protein sequence ID" value="VAV91844.1"/>
    <property type="molecule type" value="Genomic_DNA"/>
</dbReference>
<evidence type="ECO:0000256" key="8">
    <source>
        <dbReference type="ARBA" id="ARBA00038489"/>
    </source>
</evidence>
<dbReference type="SUPFAM" id="SSF52833">
    <property type="entry name" value="Thioredoxin-like"/>
    <property type="match status" value="1"/>
</dbReference>
<keyword evidence="4" id="KW-0560">Oxidoreductase</keyword>
<dbReference type="Pfam" id="PF00578">
    <property type="entry name" value="AhpC-TSA"/>
    <property type="match status" value="1"/>
</dbReference>
<evidence type="ECO:0000256" key="3">
    <source>
        <dbReference type="ARBA" id="ARBA00022862"/>
    </source>
</evidence>
<dbReference type="AlphaFoldDB" id="A0A3B0REQ5"/>
<keyword evidence="2" id="KW-0575">Peroxidase</keyword>
<dbReference type="PANTHER" id="PTHR42801">
    <property type="entry name" value="THIOREDOXIN-DEPENDENT PEROXIDE REDUCTASE"/>
    <property type="match status" value="1"/>
</dbReference>
<keyword evidence="5" id="KW-1015">Disulfide bond</keyword>
<evidence type="ECO:0000256" key="5">
    <source>
        <dbReference type="ARBA" id="ARBA00023157"/>
    </source>
</evidence>
<evidence type="ECO:0000256" key="9">
    <source>
        <dbReference type="ARBA" id="ARBA00049091"/>
    </source>
</evidence>
<dbReference type="PROSITE" id="PS51352">
    <property type="entry name" value="THIOREDOXIN_2"/>
    <property type="match status" value="1"/>
</dbReference>
<evidence type="ECO:0000313" key="11">
    <source>
        <dbReference type="EMBL" id="VAV91844.1"/>
    </source>
</evidence>
<dbReference type="InterPro" id="IPR000866">
    <property type="entry name" value="AhpC/TSA"/>
</dbReference>
<dbReference type="InterPro" id="IPR050924">
    <property type="entry name" value="Peroxiredoxin_BCP/PrxQ"/>
</dbReference>
<evidence type="ECO:0000256" key="6">
    <source>
        <dbReference type="ARBA" id="ARBA00023284"/>
    </source>
</evidence>
<keyword evidence="3" id="KW-0049">Antioxidant</keyword>
<keyword evidence="6" id="KW-0676">Redox-active center</keyword>
<name>A0A3B0REQ5_9ZZZZ</name>
<comment type="similarity">
    <text evidence="8">Belongs to the peroxiredoxin family. BCP/PrxQ subfamily.</text>
</comment>
<dbReference type="EC" id="1.11.1.24" evidence="1"/>
<protein>
    <recommendedName>
        <fullName evidence="1">thioredoxin-dependent peroxiredoxin</fullName>
        <ecNumber evidence="1">1.11.1.24</ecNumber>
    </recommendedName>
    <alternativeName>
        <fullName evidence="7">Thioredoxin peroxidase</fullName>
    </alternativeName>
</protein>
<evidence type="ECO:0000259" key="10">
    <source>
        <dbReference type="PROSITE" id="PS51352"/>
    </source>
</evidence>
<reference evidence="11" key="1">
    <citation type="submission" date="2018-06" db="EMBL/GenBank/DDBJ databases">
        <authorList>
            <person name="Zhirakovskaya E."/>
        </authorList>
    </citation>
    <scope>NUCLEOTIDE SEQUENCE</scope>
</reference>
<feature type="domain" description="Thioredoxin" evidence="10">
    <location>
        <begin position="43"/>
        <end position="227"/>
    </location>
</feature>
<dbReference type="GO" id="GO:0005737">
    <property type="term" value="C:cytoplasm"/>
    <property type="evidence" value="ECO:0007669"/>
    <property type="project" value="TreeGrafter"/>
</dbReference>
<evidence type="ECO:0000256" key="1">
    <source>
        <dbReference type="ARBA" id="ARBA00013017"/>
    </source>
</evidence>
<dbReference type="PANTHER" id="PTHR42801:SF7">
    <property type="entry name" value="SLL1159 PROTEIN"/>
    <property type="match status" value="1"/>
</dbReference>
<evidence type="ECO:0000256" key="4">
    <source>
        <dbReference type="ARBA" id="ARBA00023002"/>
    </source>
</evidence>
<organism evidence="11">
    <name type="scientific">hydrothermal vent metagenome</name>
    <dbReference type="NCBI Taxonomy" id="652676"/>
    <lineage>
        <taxon>unclassified sequences</taxon>
        <taxon>metagenomes</taxon>
        <taxon>ecological metagenomes</taxon>
    </lineage>
</organism>
<evidence type="ECO:0000256" key="7">
    <source>
        <dbReference type="ARBA" id="ARBA00032824"/>
    </source>
</evidence>
<accession>A0A3B0REQ5</accession>
<dbReference type="InterPro" id="IPR013766">
    <property type="entry name" value="Thioredoxin_domain"/>
</dbReference>
<evidence type="ECO:0000256" key="2">
    <source>
        <dbReference type="ARBA" id="ARBA00022559"/>
    </source>
</evidence>
<proteinExistence type="inferred from homology"/>
<dbReference type="InterPro" id="IPR036249">
    <property type="entry name" value="Thioredoxin-like_sf"/>
</dbReference>
<dbReference type="Gene3D" id="3.40.30.10">
    <property type="entry name" value="Glutaredoxin"/>
    <property type="match status" value="1"/>
</dbReference>